<gene>
    <name evidence="3" type="ORF">ETSY2_07705</name>
</gene>
<keyword evidence="2" id="KW-0560">Oxidoreductase</keyword>
<dbReference type="InterPro" id="IPR036291">
    <property type="entry name" value="NAD(P)-bd_dom_sf"/>
</dbReference>
<dbReference type="NCBIfam" id="NF005559">
    <property type="entry name" value="PRK07231.1"/>
    <property type="match status" value="1"/>
</dbReference>
<keyword evidence="4" id="KW-1185">Reference proteome</keyword>
<accession>W4MEG4</accession>
<dbReference type="Gene3D" id="3.40.50.720">
    <property type="entry name" value="NAD(P)-binding Rossmann-like Domain"/>
    <property type="match status" value="1"/>
</dbReference>
<evidence type="ECO:0008006" key="5">
    <source>
        <dbReference type="Google" id="ProtNLM"/>
    </source>
</evidence>
<comment type="similarity">
    <text evidence="1">Belongs to the short-chain dehydrogenases/reductases (SDR) family.</text>
</comment>
<dbReference type="PANTHER" id="PTHR24321:SF15">
    <property type="entry name" value="OXIDOREDUCTASE UCPA"/>
    <property type="match status" value="1"/>
</dbReference>
<sequence>MGRLDGKVAIITGAGRGQGQAAASLFAGEGARVVVSDVNVEGGEATVRQIREAGGEAVFQAADVSKAADVEALVEAAVAAYSGVHVLYNNAAIWSGRELDNYVTELTEDGWDRVLSINLKGVFLCCKYGIPAIISTGGGSVINTASVAGIAGSRNRSHAYSASKGGVVAMTRAMAVAYARDQVRVNAICPGGVDTPMIAPMINTEERRQRSAASHPIGRMGTPEDIAYFALYLASDESSWGPVACSQLMADLPPNRDIHKAGFDLTLMAVSSMLVRHDMQITGSHRDGVINQKSLSSAFVVGVADVERRRR</sequence>
<evidence type="ECO:0000256" key="2">
    <source>
        <dbReference type="ARBA" id="ARBA00023002"/>
    </source>
</evidence>
<dbReference type="InterPro" id="IPR020904">
    <property type="entry name" value="Sc_DH/Rdtase_CS"/>
</dbReference>
<dbReference type="PRINTS" id="PR00080">
    <property type="entry name" value="SDRFAMILY"/>
</dbReference>
<evidence type="ECO:0000313" key="4">
    <source>
        <dbReference type="Proteomes" id="UP000019140"/>
    </source>
</evidence>
<evidence type="ECO:0000313" key="3">
    <source>
        <dbReference type="EMBL" id="ETX08032.1"/>
    </source>
</evidence>
<dbReference type="AlphaFoldDB" id="W4MEG4"/>
<dbReference type="FunFam" id="3.40.50.720:FF:000084">
    <property type="entry name" value="Short-chain dehydrogenase reductase"/>
    <property type="match status" value="1"/>
</dbReference>
<organism evidence="3 4">
    <name type="scientific">Candidatus Entotheonella gemina</name>
    <dbReference type="NCBI Taxonomy" id="1429439"/>
    <lineage>
        <taxon>Bacteria</taxon>
        <taxon>Pseudomonadati</taxon>
        <taxon>Nitrospinota/Tectimicrobiota group</taxon>
        <taxon>Candidatus Tectimicrobiota</taxon>
        <taxon>Candidatus Entotheonellia</taxon>
        <taxon>Candidatus Entotheonellales</taxon>
        <taxon>Candidatus Entotheonellaceae</taxon>
        <taxon>Candidatus Entotheonella</taxon>
    </lineage>
</organism>
<dbReference type="SUPFAM" id="SSF51735">
    <property type="entry name" value="NAD(P)-binding Rossmann-fold domains"/>
    <property type="match status" value="1"/>
</dbReference>
<reference evidence="3 4" key="1">
    <citation type="journal article" date="2014" name="Nature">
        <title>An environmental bacterial taxon with a large and distinct metabolic repertoire.</title>
        <authorList>
            <person name="Wilson M.C."/>
            <person name="Mori T."/>
            <person name="Ruckert C."/>
            <person name="Uria A.R."/>
            <person name="Helf M.J."/>
            <person name="Takada K."/>
            <person name="Gernert C."/>
            <person name="Steffens U.A."/>
            <person name="Heycke N."/>
            <person name="Schmitt S."/>
            <person name="Rinke C."/>
            <person name="Helfrich E.J."/>
            <person name="Brachmann A.O."/>
            <person name="Gurgui C."/>
            <person name="Wakimoto T."/>
            <person name="Kracht M."/>
            <person name="Crusemann M."/>
            <person name="Hentschel U."/>
            <person name="Abe I."/>
            <person name="Matsunaga S."/>
            <person name="Kalinowski J."/>
            <person name="Takeyama H."/>
            <person name="Piel J."/>
        </authorList>
    </citation>
    <scope>NUCLEOTIDE SEQUENCE [LARGE SCALE GENOMIC DNA]</scope>
    <source>
        <strain evidence="4">TSY2</strain>
    </source>
</reference>
<dbReference type="PATRIC" id="fig|1429439.4.peg.1320"/>
<dbReference type="PRINTS" id="PR00081">
    <property type="entry name" value="GDHRDH"/>
</dbReference>
<evidence type="ECO:0000256" key="1">
    <source>
        <dbReference type="ARBA" id="ARBA00006484"/>
    </source>
</evidence>
<dbReference type="GO" id="GO:0016491">
    <property type="term" value="F:oxidoreductase activity"/>
    <property type="evidence" value="ECO:0007669"/>
    <property type="project" value="UniProtKB-KW"/>
</dbReference>
<dbReference type="Pfam" id="PF13561">
    <property type="entry name" value="adh_short_C2"/>
    <property type="match status" value="1"/>
</dbReference>
<dbReference type="PROSITE" id="PS00061">
    <property type="entry name" value="ADH_SHORT"/>
    <property type="match status" value="1"/>
</dbReference>
<dbReference type="EMBL" id="AZHX01000315">
    <property type="protein sequence ID" value="ETX08032.1"/>
    <property type="molecule type" value="Genomic_DNA"/>
</dbReference>
<dbReference type="InterPro" id="IPR002347">
    <property type="entry name" value="SDR_fam"/>
</dbReference>
<protein>
    <recommendedName>
        <fullName evidence="5">Short-chain dehydrogenase</fullName>
    </recommendedName>
</protein>
<proteinExistence type="inferred from homology"/>
<dbReference type="HOGENOM" id="CLU_010194_1_0_7"/>
<name>W4MEG4_9BACT</name>
<dbReference type="Proteomes" id="UP000019140">
    <property type="component" value="Unassembled WGS sequence"/>
</dbReference>
<dbReference type="PANTHER" id="PTHR24321">
    <property type="entry name" value="DEHYDROGENASES, SHORT CHAIN"/>
    <property type="match status" value="1"/>
</dbReference>
<dbReference type="CDD" id="cd05233">
    <property type="entry name" value="SDR_c"/>
    <property type="match status" value="1"/>
</dbReference>
<comment type="caution">
    <text evidence="3">The sequence shown here is derived from an EMBL/GenBank/DDBJ whole genome shotgun (WGS) entry which is preliminary data.</text>
</comment>